<feature type="compositionally biased region" description="Basic and acidic residues" evidence="2">
    <location>
        <begin position="184"/>
        <end position="197"/>
    </location>
</feature>
<evidence type="ECO:0000313" key="3">
    <source>
        <dbReference type="EMBL" id="NDL57676.1"/>
    </source>
</evidence>
<comment type="caution">
    <text evidence="3">The sequence shown here is derived from an EMBL/GenBank/DDBJ whole genome shotgun (WGS) entry which is preliminary data.</text>
</comment>
<dbReference type="InterPro" id="IPR042106">
    <property type="entry name" value="Nuo/plastoQ_OxRdtase_6_NuoJ"/>
</dbReference>
<proteinExistence type="inferred from homology"/>
<dbReference type="Proteomes" id="UP000460435">
    <property type="component" value="Unassembled WGS sequence"/>
</dbReference>
<evidence type="ECO:0000256" key="1">
    <source>
        <dbReference type="RuleBase" id="RU004429"/>
    </source>
</evidence>
<feature type="transmembrane region" description="Helical" evidence="1">
    <location>
        <begin position="62"/>
        <end position="89"/>
    </location>
</feature>
<dbReference type="AlphaFoldDB" id="A0A7K3M357"/>
<dbReference type="Gene3D" id="1.20.120.1200">
    <property type="entry name" value="NADH-ubiquinone/plastoquinone oxidoreductase chain 6, subunit NuoJ"/>
    <property type="match status" value="1"/>
</dbReference>
<feature type="transmembrane region" description="Helical" evidence="1">
    <location>
        <begin position="149"/>
        <end position="170"/>
    </location>
</feature>
<dbReference type="GO" id="GO:0016491">
    <property type="term" value="F:oxidoreductase activity"/>
    <property type="evidence" value="ECO:0007669"/>
    <property type="project" value="UniProtKB-KW"/>
</dbReference>
<dbReference type="EC" id="7.1.1.-" evidence="1"/>
<reference evidence="3 4" key="1">
    <citation type="submission" date="2019-11" db="EMBL/GenBank/DDBJ databases">
        <authorList>
            <person name="Li X.-J."/>
            <person name="Feng X.-M."/>
        </authorList>
    </citation>
    <scope>NUCLEOTIDE SEQUENCE [LARGE SCALE GENOMIC DNA]</scope>
    <source>
        <strain evidence="3 4">XMNu-373</strain>
    </source>
</reference>
<dbReference type="PANTHER" id="PTHR33269:SF19">
    <property type="entry name" value="NADH-QUINONE OXIDOREDUCTASE SUBUNIT J"/>
    <property type="match status" value="1"/>
</dbReference>
<keyword evidence="1" id="KW-0812">Transmembrane</keyword>
<organism evidence="3 4">
    <name type="scientific">Phytoactinopolyspora mesophila</name>
    <dbReference type="NCBI Taxonomy" id="2650750"/>
    <lineage>
        <taxon>Bacteria</taxon>
        <taxon>Bacillati</taxon>
        <taxon>Actinomycetota</taxon>
        <taxon>Actinomycetes</taxon>
        <taxon>Jiangellales</taxon>
        <taxon>Jiangellaceae</taxon>
        <taxon>Phytoactinopolyspora</taxon>
    </lineage>
</organism>
<evidence type="ECO:0000256" key="2">
    <source>
        <dbReference type="SAM" id="MobiDB-lite"/>
    </source>
</evidence>
<keyword evidence="1" id="KW-1133">Transmembrane helix</keyword>
<dbReference type="InterPro" id="IPR001457">
    <property type="entry name" value="NADH_UbQ/plastoQ_OxRdtase_su6"/>
</dbReference>
<comment type="subcellular location">
    <subcellularLocation>
        <location evidence="1">Cell membrane</location>
        <topology evidence="1">Multi-pass membrane protein</topology>
    </subcellularLocation>
</comment>
<feature type="transmembrane region" description="Helical" evidence="1">
    <location>
        <begin position="13"/>
        <end position="31"/>
    </location>
</feature>
<comment type="similarity">
    <text evidence="1">Belongs to the complex I subunit 6 family.</text>
</comment>
<keyword evidence="1" id="KW-1003">Cell membrane</keyword>
<feature type="transmembrane region" description="Helical" evidence="1">
    <location>
        <begin position="38"/>
        <end position="56"/>
    </location>
</feature>
<gene>
    <name evidence="3" type="ORF">F7O44_11385</name>
</gene>
<dbReference type="Pfam" id="PF00499">
    <property type="entry name" value="Oxidored_q3"/>
    <property type="match status" value="1"/>
</dbReference>
<keyword evidence="1" id="KW-0472">Membrane</keyword>
<dbReference type="PANTHER" id="PTHR33269">
    <property type="entry name" value="NADH-UBIQUINONE OXIDOREDUCTASE CHAIN 6"/>
    <property type="match status" value="1"/>
</dbReference>
<keyword evidence="1" id="KW-0874">Quinone</keyword>
<keyword evidence="1" id="KW-0520">NAD</keyword>
<comment type="catalytic activity">
    <reaction evidence="1">
        <text>a quinone + NADH + 5 H(+)(in) = a quinol + NAD(+) + 4 H(+)(out)</text>
        <dbReference type="Rhea" id="RHEA:57888"/>
        <dbReference type="ChEBI" id="CHEBI:15378"/>
        <dbReference type="ChEBI" id="CHEBI:24646"/>
        <dbReference type="ChEBI" id="CHEBI:57540"/>
        <dbReference type="ChEBI" id="CHEBI:57945"/>
        <dbReference type="ChEBI" id="CHEBI:132124"/>
    </reaction>
</comment>
<feature type="region of interest" description="Disordered" evidence="2">
    <location>
        <begin position="184"/>
        <end position="318"/>
    </location>
</feature>
<dbReference type="EMBL" id="WLZY01000003">
    <property type="protein sequence ID" value="NDL57676.1"/>
    <property type="molecule type" value="Genomic_DNA"/>
</dbReference>
<protein>
    <recommendedName>
        <fullName evidence="1">NADH-quinone oxidoreductase subunit J</fullName>
        <ecNumber evidence="1">7.1.1.-</ecNumber>
    </recommendedName>
</protein>
<keyword evidence="4" id="KW-1185">Reference proteome</keyword>
<dbReference type="GO" id="GO:0005886">
    <property type="term" value="C:plasma membrane"/>
    <property type="evidence" value="ECO:0007669"/>
    <property type="project" value="UniProtKB-SubCell"/>
</dbReference>
<dbReference type="GO" id="GO:0008137">
    <property type="term" value="F:NADH dehydrogenase (ubiquinone) activity"/>
    <property type="evidence" value="ECO:0007669"/>
    <property type="project" value="UniProtKB-UniRule"/>
</dbReference>
<keyword evidence="3" id="KW-0560">Oxidoreductase</keyword>
<dbReference type="GO" id="GO:0048038">
    <property type="term" value="F:quinone binding"/>
    <property type="evidence" value="ECO:0007669"/>
    <property type="project" value="UniProtKB-UniRule"/>
</dbReference>
<dbReference type="NCBIfam" id="NF005165">
    <property type="entry name" value="PRK06638.1-5"/>
    <property type="match status" value="1"/>
</dbReference>
<name>A0A7K3M357_9ACTN</name>
<comment type="function">
    <text evidence="1">NDH-1 shuttles electrons from NADH, via FMN and iron-sulfur (Fe-S) centers, to quinones in the respiratory chain. Couples the redox reaction to proton translocation (for every two electrons transferred, four hydrogen ions are translocated across the cytoplasmic membrane), and thus conserves the redox energy in a proton gradient.</text>
</comment>
<sequence>MTETSTGSTGEQILFWIIAPLAVIGALGLVFSRKAVHGALFLAVTMVGLAILYIALEAPFLGVVQIVVYTGAIMMLFLFVIMLVGVDASDSRVETIRGQRGAAALAVIGVVILLTGVAGRAALPDPAGTAAAAPEGNVYGIADLIFGRYVWAFEVVAAVLITAAVGAMVLTHRERRNRRLSQRELSERRFREGDPREAAGNPVPGVYARHNAVDTPALLPDGTPAESSVSQVLVARGAARPPEEFAGDVGRIGEDEDEPVPDSEAGPRADADAGQDVHPGAEPPASEPGGVAGPGEPGAETDSTDGDDSGSGDGGAPR</sequence>
<evidence type="ECO:0000313" key="4">
    <source>
        <dbReference type="Proteomes" id="UP000460435"/>
    </source>
</evidence>
<feature type="transmembrane region" description="Helical" evidence="1">
    <location>
        <begin position="101"/>
        <end position="123"/>
    </location>
</feature>
<accession>A0A7K3M357</accession>